<dbReference type="InterPro" id="IPR036259">
    <property type="entry name" value="MFS_trans_sf"/>
</dbReference>
<evidence type="ECO:0000313" key="7">
    <source>
        <dbReference type="Proteomes" id="UP001589605"/>
    </source>
</evidence>
<name>A0ABV5F5E9_9FLAO</name>
<dbReference type="PANTHER" id="PTHR23521:SF3">
    <property type="entry name" value="MFS TRANSPORTER"/>
    <property type="match status" value="1"/>
</dbReference>
<feature type="transmembrane region" description="Helical" evidence="4">
    <location>
        <begin position="107"/>
        <end position="127"/>
    </location>
</feature>
<keyword evidence="3 4" id="KW-0472">Membrane</keyword>
<evidence type="ECO:0000256" key="1">
    <source>
        <dbReference type="ARBA" id="ARBA00022692"/>
    </source>
</evidence>
<feature type="transmembrane region" description="Helical" evidence="4">
    <location>
        <begin position="139"/>
        <end position="160"/>
    </location>
</feature>
<dbReference type="PROSITE" id="PS50850">
    <property type="entry name" value="MFS"/>
    <property type="match status" value="1"/>
</dbReference>
<feature type="transmembrane region" description="Helical" evidence="4">
    <location>
        <begin position="16"/>
        <end position="34"/>
    </location>
</feature>
<gene>
    <name evidence="6" type="ORF">ACFFVB_16380</name>
</gene>
<feature type="transmembrane region" description="Helical" evidence="4">
    <location>
        <begin position="256"/>
        <end position="276"/>
    </location>
</feature>
<keyword evidence="2 4" id="KW-1133">Transmembrane helix</keyword>
<reference evidence="6 7" key="1">
    <citation type="submission" date="2024-09" db="EMBL/GenBank/DDBJ databases">
        <authorList>
            <person name="Sun Q."/>
            <person name="Mori K."/>
        </authorList>
    </citation>
    <scope>NUCLEOTIDE SEQUENCE [LARGE SCALE GENOMIC DNA]</scope>
    <source>
        <strain evidence="6 7">CECT 8286</strain>
    </source>
</reference>
<protein>
    <submittedName>
        <fullName evidence="6">Nitrate/nitrite transporter</fullName>
    </submittedName>
</protein>
<dbReference type="Proteomes" id="UP001589605">
    <property type="component" value="Unassembled WGS sequence"/>
</dbReference>
<dbReference type="EMBL" id="JBHMEZ010000030">
    <property type="protein sequence ID" value="MFB9054667.1"/>
    <property type="molecule type" value="Genomic_DNA"/>
</dbReference>
<feature type="transmembrane region" description="Helical" evidence="4">
    <location>
        <begin position="313"/>
        <end position="335"/>
    </location>
</feature>
<feature type="transmembrane region" description="Helical" evidence="4">
    <location>
        <begin position="54"/>
        <end position="76"/>
    </location>
</feature>
<feature type="transmembrane region" description="Helical" evidence="4">
    <location>
        <begin position="376"/>
        <end position="393"/>
    </location>
</feature>
<dbReference type="Gene3D" id="1.20.1250.20">
    <property type="entry name" value="MFS general substrate transporter like domains"/>
    <property type="match status" value="2"/>
</dbReference>
<dbReference type="SUPFAM" id="SSF103473">
    <property type="entry name" value="MFS general substrate transporter"/>
    <property type="match status" value="1"/>
</dbReference>
<feature type="transmembrane region" description="Helical" evidence="4">
    <location>
        <begin position="216"/>
        <end position="236"/>
    </location>
</feature>
<accession>A0ABV5F5E9</accession>
<feature type="transmembrane region" description="Helical" evidence="4">
    <location>
        <begin position="83"/>
        <end position="101"/>
    </location>
</feature>
<evidence type="ECO:0000259" key="5">
    <source>
        <dbReference type="PROSITE" id="PS50850"/>
    </source>
</evidence>
<evidence type="ECO:0000256" key="2">
    <source>
        <dbReference type="ARBA" id="ARBA00022989"/>
    </source>
</evidence>
<dbReference type="InterPro" id="IPR020846">
    <property type="entry name" value="MFS_dom"/>
</dbReference>
<evidence type="ECO:0000256" key="3">
    <source>
        <dbReference type="ARBA" id="ARBA00023136"/>
    </source>
</evidence>
<keyword evidence="7" id="KW-1185">Reference proteome</keyword>
<dbReference type="Pfam" id="PF07690">
    <property type="entry name" value="MFS_1"/>
    <property type="match status" value="1"/>
</dbReference>
<feature type="transmembrane region" description="Helical" evidence="4">
    <location>
        <begin position="347"/>
        <end position="370"/>
    </location>
</feature>
<feature type="transmembrane region" description="Helical" evidence="4">
    <location>
        <begin position="172"/>
        <end position="196"/>
    </location>
</feature>
<dbReference type="RefSeq" id="WP_382384307.1">
    <property type="nucleotide sequence ID" value="NZ_JBHMEZ010000030.1"/>
</dbReference>
<proteinExistence type="predicted"/>
<feature type="domain" description="Major facilitator superfamily (MFS) profile" evidence="5">
    <location>
        <begin position="1"/>
        <end position="400"/>
    </location>
</feature>
<evidence type="ECO:0000313" key="6">
    <source>
        <dbReference type="EMBL" id="MFB9054667.1"/>
    </source>
</evidence>
<dbReference type="PANTHER" id="PTHR23521">
    <property type="entry name" value="TRANSPORTER MFS SUPERFAMILY"/>
    <property type="match status" value="1"/>
</dbReference>
<organism evidence="6 7">
    <name type="scientific">Formosa undariae</name>
    <dbReference type="NCBI Taxonomy" id="1325436"/>
    <lineage>
        <taxon>Bacteria</taxon>
        <taxon>Pseudomonadati</taxon>
        <taxon>Bacteroidota</taxon>
        <taxon>Flavobacteriia</taxon>
        <taxon>Flavobacteriales</taxon>
        <taxon>Flavobacteriaceae</taxon>
        <taxon>Formosa</taxon>
    </lineage>
</organism>
<comment type="caution">
    <text evidence="6">The sequence shown here is derived from an EMBL/GenBank/DDBJ whole genome shotgun (WGS) entry which is preliminary data.</text>
</comment>
<feature type="transmembrane region" description="Helical" evidence="4">
    <location>
        <begin position="288"/>
        <end position="307"/>
    </location>
</feature>
<keyword evidence="1 4" id="KW-0812">Transmembrane</keyword>
<sequence>MTKTKPSTTEQIPKRILPLIIISQFCCTSLWFAGNGVMDDLIQVYHLDASVLSFLTSSVQFGFIIGTFVFAIFTIADRYSPSKVFMISAILAAVFNLGLVLKGQTLTILLILRFLTGFFLAGIYPVGMKIATDYYNQGLGKALGFLVGALVLGTAFPHLLSTVTEELPWETVIYTTSLLSVLGGLLIVIFVPNGPFRKSSSKIDFSILSKLFKDKAFKAASFGYFGHMWELYAFWAFTPLMIKTYNTLHPEAQLNIALISFLVIGSGCLSCCLSGIISKYKGTKTSAFYILLASGICCLLSPLSFYINFEVAFIVFLIFWGMVVVADSPLFSTLIANNTAPETKGSALTIVNCIGFSITIVSIQTLGYLQTVINPSFIYLALALGPILGLIALKNERTKV</sequence>
<dbReference type="InterPro" id="IPR011701">
    <property type="entry name" value="MFS"/>
</dbReference>
<evidence type="ECO:0000256" key="4">
    <source>
        <dbReference type="SAM" id="Phobius"/>
    </source>
</evidence>